<dbReference type="SMART" id="SM00304">
    <property type="entry name" value="HAMP"/>
    <property type="match status" value="1"/>
</dbReference>
<keyword evidence="18" id="KW-1185">Reference proteome</keyword>
<comment type="caution">
    <text evidence="17">The sequence shown here is derived from an EMBL/GenBank/DDBJ whole genome shotgun (WGS) entry which is preliminary data.</text>
</comment>
<dbReference type="GO" id="GO:0005886">
    <property type="term" value="C:plasma membrane"/>
    <property type="evidence" value="ECO:0007669"/>
    <property type="project" value="UniProtKB-SubCell"/>
</dbReference>
<keyword evidence="5" id="KW-0597">Phosphoprotein</keyword>
<dbReference type="AlphaFoldDB" id="A0A2I0QWM5"/>
<reference evidence="17 18" key="1">
    <citation type="submission" date="2017-06" db="EMBL/GenBank/DDBJ databases">
        <title>the draft geome sequence of Illustriluteabacillus marina B3227.</title>
        <authorList>
            <person name="He R.-H."/>
            <person name="Du Z.-J."/>
        </authorList>
    </citation>
    <scope>NUCLEOTIDE SEQUENCE [LARGE SCALE GENOMIC DNA]</scope>
    <source>
        <strain evidence="17 18">B3227</strain>
    </source>
</reference>
<dbReference type="InterPro" id="IPR050398">
    <property type="entry name" value="HssS/ArlS-like"/>
</dbReference>
<feature type="transmembrane region" description="Helical" evidence="14">
    <location>
        <begin position="62"/>
        <end position="86"/>
    </location>
</feature>
<evidence type="ECO:0000256" key="13">
    <source>
        <dbReference type="ARBA" id="ARBA00023136"/>
    </source>
</evidence>
<dbReference type="InterPro" id="IPR003660">
    <property type="entry name" value="HAMP_dom"/>
</dbReference>
<evidence type="ECO:0000256" key="2">
    <source>
        <dbReference type="ARBA" id="ARBA00004651"/>
    </source>
</evidence>
<dbReference type="InterPro" id="IPR036097">
    <property type="entry name" value="HisK_dim/P_sf"/>
</dbReference>
<dbReference type="SMART" id="SM00387">
    <property type="entry name" value="HATPase_c"/>
    <property type="match status" value="1"/>
</dbReference>
<dbReference type="CDD" id="cd00082">
    <property type="entry name" value="HisKA"/>
    <property type="match status" value="1"/>
</dbReference>
<evidence type="ECO:0000259" key="16">
    <source>
        <dbReference type="PROSITE" id="PS50885"/>
    </source>
</evidence>
<protein>
    <recommendedName>
        <fullName evidence="3">histidine kinase</fullName>
        <ecNumber evidence="3">2.7.13.3</ecNumber>
    </recommendedName>
</protein>
<dbReference type="Pfam" id="PF00512">
    <property type="entry name" value="HisKA"/>
    <property type="match status" value="1"/>
</dbReference>
<feature type="domain" description="HAMP" evidence="16">
    <location>
        <begin position="88"/>
        <end position="140"/>
    </location>
</feature>
<accession>A0A2I0QWM5</accession>
<dbReference type="Pfam" id="PF02518">
    <property type="entry name" value="HATPase_c"/>
    <property type="match status" value="1"/>
</dbReference>
<dbReference type="CDD" id="cd00075">
    <property type="entry name" value="HATPase"/>
    <property type="match status" value="1"/>
</dbReference>
<evidence type="ECO:0000256" key="9">
    <source>
        <dbReference type="ARBA" id="ARBA00022777"/>
    </source>
</evidence>
<dbReference type="Pfam" id="PF00672">
    <property type="entry name" value="HAMP"/>
    <property type="match status" value="1"/>
</dbReference>
<dbReference type="SUPFAM" id="SSF158472">
    <property type="entry name" value="HAMP domain-like"/>
    <property type="match status" value="1"/>
</dbReference>
<evidence type="ECO:0000256" key="1">
    <source>
        <dbReference type="ARBA" id="ARBA00000085"/>
    </source>
</evidence>
<keyword evidence="13 14" id="KW-0472">Membrane</keyword>
<dbReference type="InterPro" id="IPR004358">
    <property type="entry name" value="Sig_transdc_His_kin-like_C"/>
</dbReference>
<evidence type="ECO:0000256" key="14">
    <source>
        <dbReference type="SAM" id="Phobius"/>
    </source>
</evidence>
<dbReference type="InterPro" id="IPR036890">
    <property type="entry name" value="HATPase_C_sf"/>
</dbReference>
<dbReference type="InterPro" id="IPR003661">
    <property type="entry name" value="HisK_dim/P_dom"/>
</dbReference>
<keyword evidence="9 17" id="KW-0418">Kinase</keyword>
<comment type="catalytic activity">
    <reaction evidence="1">
        <text>ATP + protein L-histidine = ADP + protein N-phospho-L-histidine.</text>
        <dbReference type="EC" id="2.7.13.3"/>
    </reaction>
</comment>
<keyword evidence="11 14" id="KW-1133">Transmembrane helix</keyword>
<sequence length="363" mass="41905">MYQIKQMLNKLRTSLLFRLSILNIITITFVIILIGIAVYNTACMLVDGMNNLGEQTQEEFENILLQYILFFSIILILVTTFIHYYLTKKLITPIRKLIESTKKINEGYYPEPVEYHSNDEVGQLIKQYNRLIGDLESNDTLRRKMISDLSHEIRTPVTNLNGYLRALEKGDLEGTPSLFHSLTVESDRLKQMIEQLNQLKDLDYSTHQSFNRKEFVDIQSLVEQSVNMMKWQSNVKNIDITVSLEAAEIFLNEEGIQRVFNNLIDNAIRYNIGTNPIYITGKKVDGYYRLSVSGKSMAIDEKDQEKLFERSYRTNRSSDIYQEGNGLGLAIAHEIVAQHGGNIGLEVRGPINEFWFTLPIKKE</sequence>
<keyword evidence="12" id="KW-0902">Two-component regulatory system</keyword>
<dbReference type="PANTHER" id="PTHR45528">
    <property type="entry name" value="SENSOR HISTIDINE KINASE CPXA"/>
    <property type="match status" value="1"/>
</dbReference>
<dbReference type="Gene3D" id="1.10.287.130">
    <property type="match status" value="1"/>
</dbReference>
<evidence type="ECO:0000313" key="17">
    <source>
        <dbReference type="EMBL" id="PKR78718.1"/>
    </source>
</evidence>
<evidence type="ECO:0000256" key="5">
    <source>
        <dbReference type="ARBA" id="ARBA00022553"/>
    </source>
</evidence>
<evidence type="ECO:0000259" key="15">
    <source>
        <dbReference type="PROSITE" id="PS50109"/>
    </source>
</evidence>
<feature type="transmembrane region" description="Helical" evidence="14">
    <location>
        <begin position="21"/>
        <end position="42"/>
    </location>
</feature>
<evidence type="ECO:0000256" key="8">
    <source>
        <dbReference type="ARBA" id="ARBA00022741"/>
    </source>
</evidence>
<evidence type="ECO:0000256" key="7">
    <source>
        <dbReference type="ARBA" id="ARBA00022692"/>
    </source>
</evidence>
<dbReference type="GO" id="GO:0000155">
    <property type="term" value="F:phosphorelay sensor kinase activity"/>
    <property type="evidence" value="ECO:0007669"/>
    <property type="project" value="InterPro"/>
</dbReference>
<evidence type="ECO:0000256" key="10">
    <source>
        <dbReference type="ARBA" id="ARBA00022840"/>
    </source>
</evidence>
<comment type="subcellular location">
    <subcellularLocation>
        <location evidence="2">Cell membrane</location>
        <topology evidence="2">Multi-pass membrane protein</topology>
    </subcellularLocation>
</comment>
<proteinExistence type="predicted"/>
<dbReference type="Gene3D" id="6.10.340.10">
    <property type="match status" value="1"/>
</dbReference>
<dbReference type="GO" id="GO:0005524">
    <property type="term" value="F:ATP binding"/>
    <property type="evidence" value="ECO:0007669"/>
    <property type="project" value="UniProtKB-KW"/>
</dbReference>
<dbReference type="Gene3D" id="3.30.565.10">
    <property type="entry name" value="Histidine kinase-like ATPase, C-terminal domain"/>
    <property type="match status" value="1"/>
</dbReference>
<dbReference type="PROSITE" id="PS50885">
    <property type="entry name" value="HAMP"/>
    <property type="match status" value="1"/>
</dbReference>
<evidence type="ECO:0000256" key="3">
    <source>
        <dbReference type="ARBA" id="ARBA00012438"/>
    </source>
</evidence>
<dbReference type="PROSITE" id="PS50109">
    <property type="entry name" value="HIS_KIN"/>
    <property type="match status" value="1"/>
</dbReference>
<keyword evidence="7 14" id="KW-0812">Transmembrane</keyword>
<dbReference type="SUPFAM" id="SSF55874">
    <property type="entry name" value="ATPase domain of HSP90 chaperone/DNA topoisomerase II/histidine kinase"/>
    <property type="match status" value="1"/>
</dbReference>
<evidence type="ECO:0000256" key="11">
    <source>
        <dbReference type="ARBA" id="ARBA00022989"/>
    </source>
</evidence>
<feature type="domain" description="Histidine kinase" evidence="15">
    <location>
        <begin position="148"/>
        <end position="362"/>
    </location>
</feature>
<dbReference type="PRINTS" id="PR00344">
    <property type="entry name" value="BCTRLSENSOR"/>
</dbReference>
<evidence type="ECO:0000256" key="4">
    <source>
        <dbReference type="ARBA" id="ARBA00022475"/>
    </source>
</evidence>
<dbReference type="RefSeq" id="WP_101330461.1">
    <property type="nucleotide sequence ID" value="NZ_PJNH01000001.1"/>
</dbReference>
<gene>
    <name evidence="17" type="ORF">CEY16_02885</name>
</gene>
<dbReference type="InterPro" id="IPR003594">
    <property type="entry name" value="HATPase_dom"/>
</dbReference>
<dbReference type="SMART" id="SM00388">
    <property type="entry name" value="HisKA"/>
    <property type="match status" value="1"/>
</dbReference>
<evidence type="ECO:0000256" key="6">
    <source>
        <dbReference type="ARBA" id="ARBA00022679"/>
    </source>
</evidence>
<dbReference type="InterPro" id="IPR005467">
    <property type="entry name" value="His_kinase_dom"/>
</dbReference>
<organism evidence="17 18">
    <name type="scientific">Halalkalibacillus sediminis</name>
    <dbReference type="NCBI Taxonomy" id="2018042"/>
    <lineage>
        <taxon>Bacteria</taxon>
        <taxon>Bacillati</taxon>
        <taxon>Bacillota</taxon>
        <taxon>Bacilli</taxon>
        <taxon>Bacillales</taxon>
        <taxon>Bacillaceae</taxon>
        <taxon>Halalkalibacillus</taxon>
    </lineage>
</organism>
<dbReference type="EMBL" id="PJNH01000001">
    <property type="protein sequence ID" value="PKR78718.1"/>
    <property type="molecule type" value="Genomic_DNA"/>
</dbReference>
<name>A0A2I0QWM5_9BACI</name>
<dbReference type="SUPFAM" id="SSF47384">
    <property type="entry name" value="Homodimeric domain of signal transducing histidine kinase"/>
    <property type="match status" value="1"/>
</dbReference>
<dbReference type="EC" id="2.7.13.3" evidence="3"/>
<keyword evidence="8" id="KW-0547">Nucleotide-binding</keyword>
<dbReference type="CDD" id="cd06225">
    <property type="entry name" value="HAMP"/>
    <property type="match status" value="1"/>
</dbReference>
<dbReference type="Proteomes" id="UP000243524">
    <property type="component" value="Unassembled WGS sequence"/>
</dbReference>
<evidence type="ECO:0000313" key="18">
    <source>
        <dbReference type="Proteomes" id="UP000243524"/>
    </source>
</evidence>
<keyword evidence="10" id="KW-0067">ATP-binding</keyword>
<keyword evidence="4" id="KW-1003">Cell membrane</keyword>
<evidence type="ECO:0000256" key="12">
    <source>
        <dbReference type="ARBA" id="ARBA00023012"/>
    </source>
</evidence>
<dbReference type="OrthoDB" id="335833at2"/>
<keyword evidence="6" id="KW-0808">Transferase</keyword>
<dbReference type="PANTHER" id="PTHR45528:SF1">
    <property type="entry name" value="SENSOR HISTIDINE KINASE CPXA"/>
    <property type="match status" value="1"/>
</dbReference>